<dbReference type="GO" id="GO:0046872">
    <property type="term" value="F:metal ion binding"/>
    <property type="evidence" value="ECO:0007669"/>
    <property type="project" value="UniProtKB-KW"/>
</dbReference>
<dbReference type="InterPro" id="IPR021027">
    <property type="entry name" value="Transposase_put_HTH"/>
</dbReference>
<dbReference type="InterPro" id="IPR001959">
    <property type="entry name" value="Transposase"/>
</dbReference>
<keyword evidence="6" id="KW-0238">DNA-binding</keyword>
<dbReference type="NCBIfam" id="NF040570">
    <property type="entry name" value="guided_TnpB"/>
    <property type="match status" value="1"/>
</dbReference>
<keyword evidence="4" id="KW-0479">Metal-binding</keyword>
<dbReference type="EMBL" id="FN667788">
    <property type="protein sequence ID" value="CBJ93947.1"/>
    <property type="molecule type" value="Genomic_DNA"/>
</dbReference>
<accession>D5GVD0</accession>
<dbReference type="Pfam" id="PF07282">
    <property type="entry name" value="Cas12f1-like_TNB"/>
    <property type="match status" value="1"/>
</dbReference>
<evidence type="ECO:0000256" key="3">
    <source>
        <dbReference type="ARBA" id="ARBA00022578"/>
    </source>
</evidence>
<evidence type="ECO:0000256" key="7">
    <source>
        <dbReference type="ARBA" id="ARBA00023172"/>
    </source>
</evidence>
<name>D5GVD0_9CAUD</name>
<gene>
    <name evidence="11" type="ORF">CPT_0138c</name>
</gene>
<dbReference type="PANTHER" id="PTHR30405">
    <property type="entry name" value="TRANSPOSASE"/>
    <property type="match status" value="1"/>
</dbReference>
<sequence length="402" mass="46354">MSKTKNIYSTVRSVKFVLKPNIKQREILESFFGLSRTIYNISLHNIKNSKFGTYEIQNGKNKGCIVPRIPTEFDLNNSIPKLKDGYSFLSLLPATYTQSVMKNLSRGFNNFYRTFNYPKFKAKKNSIQSFNCYAGAKIEGDHIILIKPRCSDYTKEDLKIRFKRHKIKYNFDKVTGFTISKENNKYFISFTFHCNIESKETSDAVGIDLGIKDFCICSDGTIYENKRFLEKSLRKLKISQRKLSKKQKGSNNREKQRLKVSKLHKKVKNQRNDYQHKVSREIADKYRTICLETLKVKNMVKNKKLAKAISDVSWSSFIEKLSYKVAENQGCLIKIDTHYPSSRTCSNCGCIKENLSLSERTYNCEECGFSIDRDLNASINILNLGLKNIVATVTTTGTTLKN</sequence>
<dbReference type="GO" id="GO:0032196">
    <property type="term" value="P:transposition"/>
    <property type="evidence" value="ECO:0007669"/>
    <property type="project" value="UniProtKB-KW"/>
</dbReference>
<comment type="similarity">
    <text evidence="1">In the C-terminal section; belongs to the transposase 35 family.</text>
</comment>
<keyword evidence="5" id="KW-0862">Zinc</keyword>
<comment type="similarity">
    <text evidence="2">In the N-terminal section; belongs to the transposase 2 family.</text>
</comment>
<feature type="domain" description="Transposase putative helix-turn-helix" evidence="10">
    <location>
        <begin position="12"/>
        <end position="47"/>
    </location>
</feature>
<evidence type="ECO:0000259" key="10">
    <source>
        <dbReference type="Pfam" id="PF12323"/>
    </source>
</evidence>
<dbReference type="Proteomes" id="UP000002369">
    <property type="component" value="Segment"/>
</dbReference>
<dbReference type="InterPro" id="IPR051399">
    <property type="entry name" value="RNA-guided_DNA_endo/Transpos"/>
</dbReference>
<dbReference type="GO" id="GO:0006310">
    <property type="term" value="P:DNA recombination"/>
    <property type="evidence" value="ECO:0007669"/>
    <property type="project" value="UniProtKB-KW"/>
</dbReference>
<evidence type="ECO:0000259" key="8">
    <source>
        <dbReference type="Pfam" id="PF01385"/>
    </source>
</evidence>
<dbReference type="NCBIfam" id="TIGR01766">
    <property type="entry name" value="IS200/IS605 family accessory protein TnpB-like domain"/>
    <property type="match status" value="1"/>
</dbReference>
<dbReference type="GO" id="GO:0003677">
    <property type="term" value="F:DNA binding"/>
    <property type="evidence" value="ECO:0007669"/>
    <property type="project" value="UniProtKB-KW"/>
</dbReference>
<evidence type="ECO:0000256" key="6">
    <source>
        <dbReference type="ARBA" id="ARBA00023125"/>
    </source>
</evidence>
<keyword evidence="12" id="KW-1185">Reference proteome</keyword>
<feature type="domain" description="Probable transposase IS891/IS1136/IS1341" evidence="8">
    <location>
        <begin position="198"/>
        <end position="302"/>
    </location>
</feature>
<organism evidence="11 12">
    <name type="scientific">Campylobacter phage CP220</name>
    <dbReference type="NCBI Taxonomy" id="2994044"/>
    <lineage>
        <taxon>Viruses</taxon>
        <taxon>Duplodnaviria</taxon>
        <taxon>Heunggongvirae</taxon>
        <taxon>Uroviricota</taxon>
        <taxon>Caudoviricetes</taxon>
        <taxon>Connertonviridae</taxon>
        <taxon>Firehammervirus</taxon>
        <taxon>Firehammervirus CP220</taxon>
    </lineage>
</organism>
<evidence type="ECO:0000313" key="11">
    <source>
        <dbReference type="EMBL" id="CBJ93947.1"/>
    </source>
</evidence>
<dbReference type="Pfam" id="PF12323">
    <property type="entry name" value="HTH_OrfB_IS605"/>
    <property type="match status" value="1"/>
</dbReference>
<feature type="domain" description="Cas12f1-like TNB" evidence="9">
    <location>
        <begin position="314"/>
        <end position="381"/>
    </location>
</feature>
<dbReference type="InterPro" id="IPR010095">
    <property type="entry name" value="Cas12f1-like_TNB"/>
</dbReference>
<evidence type="ECO:0000256" key="5">
    <source>
        <dbReference type="ARBA" id="ARBA00022833"/>
    </source>
</evidence>
<evidence type="ECO:0000256" key="2">
    <source>
        <dbReference type="ARBA" id="ARBA00011044"/>
    </source>
</evidence>
<evidence type="ECO:0000256" key="1">
    <source>
        <dbReference type="ARBA" id="ARBA00008761"/>
    </source>
</evidence>
<reference evidence="11 12" key="1">
    <citation type="journal article" date="2010" name="BMC Genomics">
        <title>Evidence for a lineage of virulent bacteriophages that target Campylobacter.</title>
        <authorList>
            <person name="Timms A.R."/>
            <person name="Cambray-Young J."/>
            <person name="Scott A.E."/>
            <person name="Petty N.K."/>
            <person name="Connerton P.L."/>
            <person name="Clarke L."/>
            <person name="Seeger K."/>
            <person name="Quail M."/>
            <person name="Cummings N."/>
            <person name="Maskell D.J."/>
            <person name="Thomson N.R."/>
            <person name="Connerton I.F."/>
        </authorList>
    </citation>
    <scope>NUCLEOTIDE SEQUENCE [LARGE SCALE GENOMIC DNA]</scope>
</reference>
<dbReference type="GeneID" id="26041420"/>
<evidence type="ECO:0000256" key="4">
    <source>
        <dbReference type="ARBA" id="ARBA00022723"/>
    </source>
</evidence>
<dbReference type="KEGG" id="vg:26041420"/>
<keyword evidence="7" id="KW-0233">DNA recombination</keyword>
<keyword evidence="3" id="KW-0815">Transposition</keyword>
<dbReference type="RefSeq" id="YP_009169272.1">
    <property type="nucleotide sequence ID" value="NC_027997.1"/>
</dbReference>
<evidence type="ECO:0000313" key="12">
    <source>
        <dbReference type="Proteomes" id="UP000002369"/>
    </source>
</evidence>
<evidence type="ECO:0000259" key="9">
    <source>
        <dbReference type="Pfam" id="PF07282"/>
    </source>
</evidence>
<proteinExistence type="inferred from homology"/>
<protein>
    <submittedName>
        <fullName evidence="11">ISCaje3 transposase</fullName>
    </submittedName>
</protein>
<dbReference type="Pfam" id="PF01385">
    <property type="entry name" value="OrfB_IS605"/>
    <property type="match status" value="1"/>
</dbReference>
<dbReference type="PANTHER" id="PTHR30405:SF11">
    <property type="entry name" value="RNA-GUIDED DNA ENDONUCLEASE RV2885C-RELATED"/>
    <property type="match status" value="1"/>
</dbReference>